<dbReference type="EMBL" id="QLYR01000003">
    <property type="protein sequence ID" value="RAQ29255.1"/>
    <property type="molecule type" value="Genomic_DNA"/>
</dbReference>
<organism evidence="1 2">
    <name type="scientific">Hydrogeniiclostridium mannosilyticum</name>
    <dbReference type="NCBI Taxonomy" id="2764322"/>
    <lineage>
        <taxon>Bacteria</taxon>
        <taxon>Bacillati</taxon>
        <taxon>Bacillota</taxon>
        <taxon>Clostridia</taxon>
        <taxon>Eubacteriales</taxon>
        <taxon>Acutalibacteraceae</taxon>
        <taxon>Hydrogeniiclostridium</taxon>
    </lineage>
</organism>
<dbReference type="AlphaFoldDB" id="A0A328UJR9"/>
<keyword evidence="2" id="KW-1185">Reference proteome</keyword>
<accession>A0A328UJR9</accession>
<comment type="caution">
    <text evidence="1">The sequence shown here is derived from an EMBL/GenBank/DDBJ whole genome shotgun (WGS) entry which is preliminary data.</text>
</comment>
<protein>
    <submittedName>
        <fullName evidence="1">Uncharacterized protein</fullName>
    </submittedName>
</protein>
<evidence type="ECO:0000313" key="1">
    <source>
        <dbReference type="EMBL" id="RAQ29255.1"/>
    </source>
</evidence>
<name>A0A328UJR9_9FIRM</name>
<sequence>MSEKESKVRLGEGISDGVKSKVNQEALGICNLLLERLFKYLEGKVQDIDFEKLFSKKDKEKIVSLWSSTLEEKGLLPKGYAGLPDNLLIDNMHQDGYMEGLYAGYALSMISLVDNNAPKELIFSVRDEVRPNLFGHHFNDRDEFYNLYKSEKYSWVENSNKED</sequence>
<gene>
    <name evidence="1" type="ORF">DPQ25_07165</name>
</gene>
<dbReference type="RefSeq" id="WP_112332486.1">
    <property type="nucleotide sequence ID" value="NZ_QLYR01000003.1"/>
</dbReference>
<dbReference type="Proteomes" id="UP000249377">
    <property type="component" value="Unassembled WGS sequence"/>
</dbReference>
<reference evidence="1 2" key="1">
    <citation type="submission" date="2018-06" db="EMBL/GenBank/DDBJ databases">
        <title>Noncontiguous genome sequence of Ruminococcaceae bacterium ASD2818.</title>
        <authorList>
            <person name="Chaplin A.V."/>
            <person name="Sokolova S.R."/>
            <person name="Kochetkova T.O."/>
            <person name="Goltsov A.Y."/>
            <person name="Trofimov D.Y."/>
            <person name="Efimov B.A."/>
        </authorList>
    </citation>
    <scope>NUCLEOTIDE SEQUENCE [LARGE SCALE GENOMIC DNA]</scope>
    <source>
        <strain evidence="1 2">ASD2818</strain>
    </source>
</reference>
<proteinExistence type="predicted"/>
<evidence type="ECO:0000313" key="2">
    <source>
        <dbReference type="Proteomes" id="UP000249377"/>
    </source>
</evidence>